<comment type="caution">
    <text evidence="2">The sequence shown here is derived from an EMBL/GenBank/DDBJ whole genome shotgun (WGS) entry which is preliminary data.</text>
</comment>
<reference evidence="2 3" key="1">
    <citation type="submission" date="2018-02" db="EMBL/GenBank/DDBJ databases">
        <title>Comparative genomes isolates from brazilian mangrove.</title>
        <authorList>
            <person name="Araujo J.E."/>
            <person name="Taketani R.G."/>
            <person name="Silva M.C.P."/>
            <person name="Loureco M.V."/>
            <person name="Andreote F.D."/>
        </authorList>
    </citation>
    <scope>NUCLEOTIDE SEQUENCE [LARGE SCALE GENOMIC DNA]</scope>
    <source>
        <strain evidence="2 3">HEX-2 MGV</strain>
    </source>
</reference>
<protein>
    <recommendedName>
        <fullName evidence="4">Carboxypeptidase regulatory-like domain-containing protein</fullName>
    </recommendedName>
</protein>
<evidence type="ECO:0008006" key="4">
    <source>
        <dbReference type="Google" id="ProtNLM"/>
    </source>
</evidence>
<name>A0A2S8FF31_9BACT</name>
<evidence type="ECO:0000256" key="1">
    <source>
        <dbReference type="SAM" id="MobiDB-lite"/>
    </source>
</evidence>
<sequence length="140" mass="15059">MLLCLTGCGGSSDQPDLGQVHGTITFDGKPLSGVVVVFQPDSGRPARGRTDAEGKYELTYIRQTRGAKVGHNRVEVAPSEEEDDSADAEADTETVSNKRPGKFKSGKPKIPARYNIKSELEADVQPGNNTFDFELTSSSK</sequence>
<dbReference type="EMBL" id="PUIA01000038">
    <property type="protein sequence ID" value="PQO30775.1"/>
    <property type="molecule type" value="Genomic_DNA"/>
</dbReference>
<accession>A0A2S8FF31</accession>
<organism evidence="2 3">
    <name type="scientific">Blastopirellula marina</name>
    <dbReference type="NCBI Taxonomy" id="124"/>
    <lineage>
        <taxon>Bacteria</taxon>
        <taxon>Pseudomonadati</taxon>
        <taxon>Planctomycetota</taxon>
        <taxon>Planctomycetia</taxon>
        <taxon>Pirellulales</taxon>
        <taxon>Pirellulaceae</taxon>
        <taxon>Blastopirellula</taxon>
    </lineage>
</organism>
<dbReference type="Proteomes" id="UP000240009">
    <property type="component" value="Unassembled WGS sequence"/>
</dbReference>
<gene>
    <name evidence="2" type="ORF">C5Y96_14410</name>
</gene>
<dbReference type="SUPFAM" id="SSF49464">
    <property type="entry name" value="Carboxypeptidase regulatory domain-like"/>
    <property type="match status" value="1"/>
</dbReference>
<dbReference type="InterPro" id="IPR008969">
    <property type="entry name" value="CarboxyPept-like_regulatory"/>
</dbReference>
<evidence type="ECO:0000313" key="2">
    <source>
        <dbReference type="EMBL" id="PQO30775.1"/>
    </source>
</evidence>
<feature type="compositionally biased region" description="Acidic residues" evidence="1">
    <location>
        <begin position="78"/>
        <end position="92"/>
    </location>
</feature>
<dbReference type="AlphaFoldDB" id="A0A2S8FF31"/>
<feature type="region of interest" description="Disordered" evidence="1">
    <location>
        <begin position="67"/>
        <end position="112"/>
    </location>
</feature>
<proteinExistence type="predicted"/>
<evidence type="ECO:0000313" key="3">
    <source>
        <dbReference type="Proteomes" id="UP000240009"/>
    </source>
</evidence>
<dbReference type="OrthoDB" id="275291at2"/>